<gene>
    <name evidence="4 5" type="primary">LOC126912245</name>
</gene>
<keyword evidence="2" id="KW-0732">Signal</keyword>
<evidence type="ECO:0000256" key="1">
    <source>
        <dbReference type="SAM" id="MobiDB-lite"/>
    </source>
</evidence>
<dbReference type="AlphaFoldDB" id="A0A9R0F2P8"/>
<feature type="compositionally biased region" description="Low complexity" evidence="1">
    <location>
        <begin position="171"/>
        <end position="181"/>
    </location>
</feature>
<evidence type="ECO:0000313" key="4">
    <source>
        <dbReference type="RefSeq" id="XP_050559665.1"/>
    </source>
</evidence>
<feature type="region of interest" description="Disordered" evidence="1">
    <location>
        <begin position="130"/>
        <end position="152"/>
    </location>
</feature>
<feature type="signal peptide" evidence="2">
    <location>
        <begin position="1"/>
        <end position="18"/>
    </location>
</feature>
<protein>
    <submittedName>
        <fullName evidence="4 5">Adhesive plaque matrix protein-like</fullName>
    </submittedName>
</protein>
<feature type="compositionally biased region" description="Polar residues" evidence="1">
    <location>
        <begin position="241"/>
        <end position="288"/>
    </location>
</feature>
<feature type="chain" id="PRO_5044700857" evidence="2">
    <location>
        <begin position="19"/>
        <end position="378"/>
    </location>
</feature>
<feature type="compositionally biased region" description="Polar residues" evidence="1">
    <location>
        <begin position="199"/>
        <end position="234"/>
    </location>
</feature>
<proteinExistence type="predicted"/>
<dbReference type="Proteomes" id="UP000829999">
    <property type="component" value="Chromosome 24"/>
</dbReference>
<dbReference type="RefSeq" id="XP_050559666.1">
    <property type="nucleotide sequence ID" value="XM_050703709.1"/>
</dbReference>
<dbReference type="GeneID" id="126912245"/>
<evidence type="ECO:0000256" key="2">
    <source>
        <dbReference type="SAM" id="SignalP"/>
    </source>
</evidence>
<evidence type="ECO:0000313" key="5">
    <source>
        <dbReference type="RefSeq" id="XP_050559666.1"/>
    </source>
</evidence>
<organism evidence="3 4">
    <name type="scientific">Spodoptera frugiperda</name>
    <name type="common">Fall armyworm</name>
    <dbReference type="NCBI Taxonomy" id="7108"/>
    <lineage>
        <taxon>Eukaryota</taxon>
        <taxon>Metazoa</taxon>
        <taxon>Ecdysozoa</taxon>
        <taxon>Arthropoda</taxon>
        <taxon>Hexapoda</taxon>
        <taxon>Insecta</taxon>
        <taxon>Pterygota</taxon>
        <taxon>Neoptera</taxon>
        <taxon>Endopterygota</taxon>
        <taxon>Lepidoptera</taxon>
        <taxon>Glossata</taxon>
        <taxon>Ditrysia</taxon>
        <taxon>Noctuoidea</taxon>
        <taxon>Noctuidae</taxon>
        <taxon>Amphipyrinae</taxon>
        <taxon>Spodoptera</taxon>
    </lineage>
</organism>
<feature type="compositionally biased region" description="Polar residues" evidence="1">
    <location>
        <begin position="301"/>
        <end position="336"/>
    </location>
</feature>
<feature type="region of interest" description="Disordered" evidence="1">
    <location>
        <begin position="169"/>
        <end position="339"/>
    </location>
</feature>
<name>A0A9R0F2P8_SPOFR</name>
<keyword evidence="3" id="KW-1185">Reference proteome</keyword>
<reference evidence="4 5" key="1">
    <citation type="submission" date="2025-04" db="UniProtKB">
        <authorList>
            <consortium name="RefSeq"/>
        </authorList>
    </citation>
    <scope>IDENTIFICATION</scope>
    <source>
        <tissue evidence="4 5">Whole larval tissue</tissue>
    </source>
</reference>
<dbReference type="RefSeq" id="XP_050559665.1">
    <property type="nucleotide sequence ID" value="XM_050703708.1"/>
</dbReference>
<accession>A0A9R0F2P8</accession>
<feature type="compositionally biased region" description="Polar residues" evidence="1">
    <location>
        <begin position="182"/>
        <end position="192"/>
    </location>
</feature>
<sequence length="378" mass="42375">MWSPLLAIIALCITISHSHDGSQDRNIVKPITGQAINTNRVRRFLTGASYPGTLHNRTTGYNIVKPGYNINQNTTQQYVNNFNFSKPGMYRSNVNSNSVNSAYPTTTGHRQYPGSYAKHQAPLPGPNNSFPAPKANLTRNNHHSYPVSSTTRPLYPPYPGYYTKNQATTLPNNQFPNPNQNTHHSYPVSSTMRPGYTPNWGNYSNNQTSTLQPNKNLRNPTQNNNHSYPASSTMRPGYTPNWGNYSNNQTSTLQPNKNLRNPTQNNHHSYPVSSTMRPGYPQNPSNHPSYPAQVNWRIKNMPTTNATSFKPGRNNSNRYPVSNTGKPGYNNSNSKGEPTDMDAEAIKGNGNCPEGTKLYTYTNQCVNETELIYYDDFE</sequence>
<evidence type="ECO:0000313" key="3">
    <source>
        <dbReference type="Proteomes" id="UP000829999"/>
    </source>
</evidence>